<dbReference type="InterPro" id="IPR035903">
    <property type="entry name" value="HesB-like_dom_sf"/>
</dbReference>
<keyword evidence="3" id="KW-1185">Reference proteome</keyword>
<evidence type="ECO:0000313" key="2">
    <source>
        <dbReference type="EMBL" id="MBN3544147.1"/>
    </source>
</evidence>
<dbReference type="SUPFAM" id="SSF89360">
    <property type="entry name" value="HesB-like domain"/>
    <property type="match status" value="1"/>
</dbReference>
<comment type="caution">
    <text evidence="2">The sequence shown here is derived from an EMBL/GenBank/DDBJ whole genome shotgun (WGS) entry which is preliminary data.</text>
</comment>
<accession>A0ABS2Z7U5</accession>
<sequence length="103" mass="12087">MNIKITDSAREAMKGVKPDQLIQLSLDRGSCDIVNNIYEMKVIPLRPVKNYEKILNVDDFKLLIDEDFEEVYQHELMIDHVGGSFVFKNKNQIFNNKIKIRFL</sequence>
<name>A0ABS2Z7U5_9BACL</name>
<protein>
    <submittedName>
        <fullName evidence="2">Iron-sulfur cluster biosynthesis family protein</fullName>
    </submittedName>
</protein>
<gene>
    <name evidence="2" type="ORF">JYA64_02430</name>
</gene>
<evidence type="ECO:0000313" key="3">
    <source>
        <dbReference type="Proteomes" id="UP001319060"/>
    </source>
</evidence>
<dbReference type="InterPro" id="IPR000361">
    <property type="entry name" value="ATAP_core_dom"/>
</dbReference>
<feature type="domain" description="Core" evidence="1">
    <location>
        <begin position="1"/>
        <end position="100"/>
    </location>
</feature>
<evidence type="ECO:0000259" key="1">
    <source>
        <dbReference type="Pfam" id="PF01521"/>
    </source>
</evidence>
<proteinExistence type="predicted"/>
<organism evidence="2 3">
    <name type="scientific">Fictibacillus barbaricus</name>
    <dbReference type="NCBI Taxonomy" id="182136"/>
    <lineage>
        <taxon>Bacteria</taxon>
        <taxon>Bacillati</taxon>
        <taxon>Bacillota</taxon>
        <taxon>Bacilli</taxon>
        <taxon>Bacillales</taxon>
        <taxon>Fictibacillaceae</taxon>
        <taxon>Fictibacillus</taxon>
    </lineage>
</organism>
<dbReference type="Pfam" id="PF01521">
    <property type="entry name" value="Fe-S_biosyn"/>
    <property type="match status" value="1"/>
</dbReference>
<reference evidence="2 3" key="1">
    <citation type="submission" date="2021-01" db="EMBL/GenBank/DDBJ databases">
        <title>Genome Sequencing of Type Strains.</title>
        <authorList>
            <person name="Lemaire J.F."/>
            <person name="Inderbitzin P."/>
            <person name="Collins S.B."/>
            <person name="Wespe N."/>
            <person name="Knight-Connoni V."/>
        </authorList>
    </citation>
    <scope>NUCLEOTIDE SEQUENCE [LARGE SCALE GENOMIC DNA]</scope>
    <source>
        <strain evidence="2 3">DSM 14730</strain>
    </source>
</reference>
<dbReference type="EMBL" id="JAFHKS010000040">
    <property type="protein sequence ID" value="MBN3544147.1"/>
    <property type="molecule type" value="Genomic_DNA"/>
</dbReference>
<dbReference type="RefSeq" id="WP_188404307.1">
    <property type="nucleotide sequence ID" value="NZ_BMCE01000004.1"/>
</dbReference>
<dbReference type="Proteomes" id="UP001319060">
    <property type="component" value="Unassembled WGS sequence"/>
</dbReference>